<sequence length="94" mass="9983">MNVFWMVEVLMVTLSVIAVSLAAAVTADAVSGRSRERGPDRVDAAVSPSASPVLNAREVRRDRDWHRVATRAWTICILASVVAVAAVGVLIVVG</sequence>
<keyword evidence="1" id="KW-0812">Transmembrane</keyword>
<evidence type="ECO:0000256" key="1">
    <source>
        <dbReference type="SAM" id="Phobius"/>
    </source>
</evidence>
<dbReference type="AlphaFoldDB" id="A0A1B1K5J7"/>
<dbReference type="PATRIC" id="fig|37919.13.peg.3314"/>
<organism evidence="2 3">
    <name type="scientific">Rhodococcus opacus</name>
    <name type="common">Nocardia opaca</name>
    <dbReference type="NCBI Taxonomy" id="37919"/>
    <lineage>
        <taxon>Bacteria</taxon>
        <taxon>Bacillati</taxon>
        <taxon>Actinomycetota</taxon>
        <taxon>Actinomycetes</taxon>
        <taxon>Mycobacteriales</taxon>
        <taxon>Nocardiaceae</taxon>
        <taxon>Rhodococcus</taxon>
    </lineage>
</organism>
<gene>
    <name evidence="2" type="ORF">R1CP_16065</name>
</gene>
<reference evidence="2 3" key="1">
    <citation type="submission" date="2014-07" db="EMBL/GenBank/DDBJ databases">
        <authorList>
            <person name="Zhang J.E."/>
            <person name="Yang H."/>
            <person name="Guo J."/>
            <person name="Deng Z."/>
            <person name="Luo H."/>
            <person name="Luo M."/>
            <person name="Zhao B."/>
        </authorList>
    </citation>
    <scope>NUCLEOTIDE SEQUENCE [LARGE SCALE GENOMIC DNA]</scope>
    <source>
        <strain evidence="2 3">1CP</strain>
    </source>
</reference>
<dbReference type="EMBL" id="CP009111">
    <property type="protein sequence ID" value="ANS27904.1"/>
    <property type="molecule type" value="Genomic_DNA"/>
</dbReference>
<proteinExistence type="predicted"/>
<evidence type="ECO:0000313" key="2">
    <source>
        <dbReference type="EMBL" id="ANS27904.1"/>
    </source>
</evidence>
<keyword evidence="1" id="KW-0472">Membrane</keyword>
<dbReference type="RefSeq" id="WP_065490797.1">
    <property type="nucleotide sequence ID" value="NZ_CP009111.1"/>
</dbReference>
<evidence type="ECO:0000313" key="3">
    <source>
        <dbReference type="Proteomes" id="UP000186108"/>
    </source>
</evidence>
<name>A0A1B1K5J7_RHOOP</name>
<protein>
    <submittedName>
        <fullName evidence="2">Uncharacterized protein</fullName>
    </submittedName>
</protein>
<accession>A0A1B1K5J7</accession>
<keyword evidence="1" id="KW-1133">Transmembrane helix</keyword>
<dbReference type="Proteomes" id="UP000186108">
    <property type="component" value="Chromosome"/>
</dbReference>
<feature type="transmembrane region" description="Helical" evidence="1">
    <location>
        <begin position="72"/>
        <end position="93"/>
    </location>
</feature>